<evidence type="ECO:0008006" key="4">
    <source>
        <dbReference type="Google" id="ProtNLM"/>
    </source>
</evidence>
<evidence type="ECO:0000313" key="3">
    <source>
        <dbReference type="EMBL" id="QHT07953.1"/>
    </source>
</evidence>
<keyword evidence="2" id="KW-0812">Transmembrane</keyword>
<keyword evidence="2" id="KW-1133">Transmembrane helix</keyword>
<protein>
    <recommendedName>
        <fullName evidence="4">SMODS and SLOG-associating 2TM effector domain-containing protein</fullName>
    </recommendedName>
</protein>
<evidence type="ECO:0000256" key="2">
    <source>
        <dbReference type="SAM" id="Phobius"/>
    </source>
</evidence>
<dbReference type="EMBL" id="MN739489">
    <property type="protein sequence ID" value="QHT07953.1"/>
    <property type="molecule type" value="Genomic_DNA"/>
</dbReference>
<sequence>MTSKENSTNKTKEHNKNRLNRSGSLNKYFFGTGEESEEKKEENQELHENHADSNDIEEYISINIEEKDLLYHFLDVSNNEVTYLENSNYIRDEMKFLNSFSKFSETINDAFIGKRAYNSITLDLIALYLKGQKILYVESKTYCEQCLYFIMLPTIFISSACTVLSITLGFYEYGSTIVSALTAFNSFMLALITYLKLDAKAGAHKTSAYQFDKLESTCEFLSGKVLLMRDDKLIEEVSDFVESVQKKVEEIKDTNQFIIPEIIRSRYSNIYSHNVFAIVKKFRTKFLLDKNRLFLIYQEINRQQPMVRKELIEEKNRILSNLIKFRDIALEINEKVYFEIEYYNKARNSRTSMCMWLKT</sequence>
<feature type="region of interest" description="Disordered" evidence="1">
    <location>
        <begin position="1"/>
        <end position="52"/>
    </location>
</feature>
<organism evidence="3">
    <name type="scientific">viral metagenome</name>
    <dbReference type="NCBI Taxonomy" id="1070528"/>
    <lineage>
        <taxon>unclassified sequences</taxon>
        <taxon>metagenomes</taxon>
        <taxon>organismal metagenomes</taxon>
    </lineage>
</organism>
<feature type="transmembrane region" description="Helical" evidence="2">
    <location>
        <begin position="146"/>
        <end position="171"/>
    </location>
</feature>
<feature type="compositionally biased region" description="Basic and acidic residues" evidence="1">
    <location>
        <begin position="37"/>
        <end position="52"/>
    </location>
</feature>
<dbReference type="AlphaFoldDB" id="A0A6C0CUL5"/>
<evidence type="ECO:0000256" key="1">
    <source>
        <dbReference type="SAM" id="MobiDB-lite"/>
    </source>
</evidence>
<name>A0A6C0CUL5_9ZZZZ</name>
<feature type="transmembrane region" description="Helical" evidence="2">
    <location>
        <begin position="177"/>
        <end position="195"/>
    </location>
</feature>
<proteinExistence type="predicted"/>
<keyword evidence="2" id="KW-0472">Membrane</keyword>
<accession>A0A6C0CUL5</accession>
<reference evidence="3" key="1">
    <citation type="journal article" date="2020" name="Nature">
        <title>Giant virus diversity and host interactions through global metagenomics.</title>
        <authorList>
            <person name="Schulz F."/>
            <person name="Roux S."/>
            <person name="Paez-Espino D."/>
            <person name="Jungbluth S."/>
            <person name="Walsh D.A."/>
            <person name="Denef V.J."/>
            <person name="McMahon K.D."/>
            <person name="Konstantinidis K.T."/>
            <person name="Eloe-Fadrosh E.A."/>
            <person name="Kyrpides N.C."/>
            <person name="Woyke T."/>
        </authorList>
    </citation>
    <scope>NUCLEOTIDE SEQUENCE</scope>
    <source>
        <strain evidence="3">GVMAG-M-3300022752-39</strain>
    </source>
</reference>